<dbReference type="AlphaFoldDB" id="A0A6I4VPR0"/>
<dbReference type="Proteomes" id="UP000430692">
    <property type="component" value="Unassembled WGS sequence"/>
</dbReference>
<name>A0A6I4VPR0_9BACL</name>
<dbReference type="EMBL" id="WUUL01000001">
    <property type="protein sequence ID" value="MXQ52388.1"/>
    <property type="molecule type" value="Genomic_DNA"/>
</dbReference>
<gene>
    <name evidence="1" type="ORF">GSM42_01190</name>
</gene>
<comment type="caution">
    <text evidence="1">The sequence shown here is derived from an EMBL/GenBank/DDBJ whole genome shotgun (WGS) entry which is preliminary data.</text>
</comment>
<evidence type="ECO:0000313" key="2">
    <source>
        <dbReference type="Proteomes" id="UP000430692"/>
    </source>
</evidence>
<organism evidence="1 2">
    <name type="scientific">Shimazuella alba</name>
    <dbReference type="NCBI Taxonomy" id="2690964"/>
    <lineage>
        <taxon>Bacteria</taxon>
        <taxon>Bacillati</taxon>
        <taxon>Bacillota</taxon>
        <taxon>Bacilli</taxon>
        <taxon>Bacillales</taxon>
        <taxon>Thermoactinomycetaceae</taxon>
        <taxon>Shimazuella</taxon>
    </lineage>
</organism>
<evidence type="ECO:0000313" key="1">
    <source>
        <dbReference type="EMBL" id="MXQ52388.1"/>
    </source>
</evidence>
<dbReference type="RefSeq" id="WP_160799415.1">
    <property type="nucleotide sequence ID" value="NZ_WUUL01000001.1"/>
</dbReference>
<reference evidence="1 2" key="1">
    <citation type="submission" date="2019-12" db="EMBL/GenBank/DDBJ databases">
        <title>Whole-genome analyses of novel actinobacteria.</title>
        <authorList>
            <person name="Sahin N."/>
            <person name="Saygin H."/>
        </authorList>
    </citation>
    <scope>NUCLEOTIDE SEQUENCE [LARGE SCALE GENOMIC DNA]</scope>
    <source>
        <strain evidence="1 2">KC615</strain>
    </source>
</reference>
<accession>A0A6I4VPR0</accession>
<sequence>MIWKNEYLYGLNDQLLYPSPAKPSQSTASLHQQIDNTESVYLVRI</sequence>
<protein>
    <submittedName>
        <fullName evidence="1">Uncharacterized protein</fullName>
    </submittedName>
</protein>
<proteinExistence type="predicted"/>
<keyword evidence="2" id="KW-1185">Reference proteome</keyword>